<accession>A0ABS1VXE8</accession>
<keyword evidence="1" id="KW-1133">Transmembrane helix</keyword>
<evidence type="ECO:0000313" key="2">
    <source>
        <dbReference type="EMBL" id="MBL7259162.1"/>
    </source>
</evidence>
<dbReference type="Proteomes" id="UP000598996">
    <property type="component" value="Unassembled WGS sequence"/>
</dbReference>
<evidence type="ECO:0000313" key="3">
    <source>
        <dbReference type="Proteomes" id="UP000598996"/>
    </source>
</evidence>
<keyword evidence="1" id="KW-0472">Membrane</keyword>
<sequence>MDRNHRLPAHVQDKRPAFDWVAHQQLTVNQRDVILHTDAEVRAWRAANVKKLKRHAERVAARKERDRRNRRFWTGFGAVVALVLLSALALVGWLLWTAVGLGVLAVPALGLLIAGLAVGGHRCVTIVQHMH</sequence>
<feature type="transmembrane region" description="Helical" evidence="1">
    <location>
        <begin position="101"/>
        <end position="120"/>
    </location>
</feature>
<proteinExistence type="predicted"/>
<keyword evidence="3" id="KW-1185">Reference proteome</keyword>
<dbReference type="EMBL" id="JAENHO010000010">
    <property type="protein sequence ID" value="MBL7259162.1"/>
    <property type="molecule type" value="Genomic_DNA"/>
</dbReference>
<comment type="caution">
    <text evidence="2">The sequence shown here is derived from an EMBL/GenBank/DDBJ whole genome shotgun (WGS) entry which is preliminary data.</text>
</comment>
<feature type="transmembrane region" description="Helical" evidence="1">
    <location>
        <begin position="72"/>
        <end position="95"/>
    </location>
</feature>
<gene>
    <name evidence="2" type="ORF">JKJ07_33085</name>
</gene>
<evidence type="ECO:0008006" key="4">
    <source>
        <dbReference type="Google" id="ProtNLM"/>
    </source>
</evidence>
<evidence type="ECO:0000256" key="1">
    <source>
        <dbReference type="SAM" id="Phobius"/>
    </source>
</evidence>
<organism evidence="2 3">
    <name type="scientific">Paractinoplanes lichenicola</name>
    <dbReference type="NCBI Taxonomy" id="2802976"/>
    <lineage>
        <taxon>Bacteria</taxon>
        <taxon>Bacillati</taxon>
        <taxon>Actinomycetota</taxon>
        <taxon>Actinomycetes</taxon>
        <taxon>Micromonosporales</taxon>
        <taxon>Micromonosporaceae</taxon>
        <taxon>Paractinoplanes</taxon>
    </lineage>
</organism>
<protein>
    <recommendedName>
        <fullName evidence="4">DUF3040 domain-containing protein</fullName>
    </recommendedName>
</protein>
<keyword evidence="1" id="KW-0812">Transmembrane</keyword>
<reference evidence="2 3" key="1">
    <citation type="submission" date="2021-01" db="EMBL/GenBank/DDBJ databases">
        <title>Actinoplanes sp. nov. LDG1-01 isolated from lichen.</title>
        <authorList>
            <person name="Saeng-In P."/>
            <person name="Phongsopitanun W."/>
            <person name="Kanchanasin P."/>
            <person name="Yuki M."/>
            <person name="Kudo T."/>
            <person name="Ohkuma M."/>
            <person name="Tanasupawat S."/>
        </authorList>
    </citation>
    <scope>NUCLEOTIDE SEQUENCE [LARGE SCALE GENOMIC DNA]</scope>
    <source>
        <strain evidence="2 3">LDG1-01</strain>
    </source>
</reference>
<name>A0ABS1VXE8_9ACTN</name>
<dbReference type="RefSeq" id="WP_202995800.1">
    <property type="nucleotide sequence ID" value="NZ_JAENHO010000010.1"/>
</dbReference>